<proteinExistence type="predicted"/>
<comment type="caution">
    <text evidence="2">The sequence shown here is derived from an EMBL/GenBank/DDBJ whole genome shotgun (WGS) entry which is preliminary data.</text>
</comment>
<dbReference type="EMBL" id="JBHLTN010000010">
    <property type="protein sequence ID" value="MFC0592086.1"/>
    <property type="molecule type" value="Genomic_DNA"/>
</dbReference>
<dbReference type="Proteomes" id="UP001589834">
    <property type="component" value="Unassembled WGS sequence"/>
</dbReference>
<dbReference type="PANTHER" id="PTHR34387">
    <property type="entry name" value="SLR1258 PROTEIN"/>
    <property type="match status" value="1"/>
</dbReference>
<dbReference type="RefSeq" id="WP_377481039.1">
    <property type="nucleotide sequence ID" value="NZ_JBHLTN010000010.1"/>
</dbReference>
<dbReference type="InterPro" id="IPR007497">
    <property type="entry name" value="SIMPL/DUF541"/>
</dbReference>
<keyword evidence="3" id="KW-1185">Reference proteome</keyword>
<dbReference type="Gene3D" id="3.30.110.170">
    <property type="entry name" value="Protein of unknown function (DUF541), domain 1"/>
    <property type="match status" value="1"/>
</dbReference>
<sequence>MILNTSMALALGLGWVTAQAAGIQNLAVAGAAAAASAGPANVLQLSASGQAEAPQDLLTLTLATTREGTDAAAVQNELSQTVDQALAALRKDSQAGQMEVHTGEFSVLPRYDREGRINGWQGRASVVLQGRDFTRITQAAARASAMSVAGMGFGLSREQRERLEGQAQAQAIARFRAKAGEIARAFGFADYTLREVAISSDEQGDAPRPYGLNRVAMASAAPVAPPVEPGRGIVHVTVSGSVQAR</sequence>
<protein>
    <submittedName>
        <fullName evidence="2">SIMPL domain-containing protein</fullName>
    </submittedName>
</protein>
<evidence type="ECO:0000313" key="3">
    <source>
        <dbReference type="Proteomes" id="UP001589834"/>
    </source>
</evidence>
<name>A0ABV6PQH1_9BURK</name>
<dbReference type="Pfam" id="PF04402">
    <property type="entry name" value="SIMPL"/>
    <property type="match status" value="1"/>
</dbReference>
<evidence type="ECO:0000256" key="1">
    <source>
        <dbReference type="SAM" id="SignalP"/>
    </source>
</evidence>
<dbReference type="Gene3D" id="3.30.70.2970">
    <property type="entry name" value="Protein of unknown function (DUF541), domain 2"/>
    <property type="match status" value="1"/>
</dbReference>
<dbReference type="InterPro" id="IPR052022">
    <property type="entry name" value="26kDa_periplasmic_antigen"/>
</dbReference>
<gene>
    <name evidence="2" type="ORF">ACFFGG_05905</name>
</gene>
<accession>A0ABV6PQH1</accession>
<keyword evidence="1" id="KW-0732">Signal</keyword>
<feature type="chain" id="PRO_5046279544" evidence="1">
    <location>
        <begin position="21"/>
        <end position="245"/>
    </location>
</feature>
<reference evidence="2 3" key="1">
    <citation type="submission" date="2024-09" db="EMBL/GenBank/DDBJ databases">
        <authorList>
            <person name="Sun Q."/>
            <person name="Mori K."/>
        </authorList>
    </citation>
    <scope>NUCLEOTIDE SEQUENCE [LARGE SCALE GENOMIC DNA]</scope>
    <source>
        <strain evidence="2 3">NCAIM B.02336</strain>
    </source>
</reference>
<dbReference type="PANTHER" id="PTHR34387:SF1">
    <property type="entry name" value="PERIPLASMIC IMMUNOGENIC PROTEIN"/>
    <property type="match status" value="1"/>
</dbReference>
<feature type="signal peptide" evidence="1">
    <location>
        <begin position="1"/>
        <end position="20"/>
    </location>
</feature>
<organism evidence="2 3">
    <name type="scientific">Ottowia pentelensis</name>
    <dbReference type="NCBI Taxonomy" id="511108"/>
    <lineage>
        <taxon>Bacteria</taxon>
        <taxon>Pseudomonadati</taxon>
        <taxon>Pseudomonadota</taxon>
        <taxon>Betaproteobacteria</taxon>
        <taxon>Burkholderiales</taxon>
        <taxon>Comamonadaceae</taxon>
        <taxon>Ottowia</taxon>
    </lineage>
</organism>
<evidence type="ECO:0000313" key="2">
    <source>
        <dbReference type="EMBL" id="MFC0592086.1"/>
    </source>
</evidence>